<organism evidence="1">
    <name type="scientific">Aeromonas hydrophila</name>
    <dbReference type="NCBI Taxonomy" id="644"/>
    <lineage>
        <taxon>Bacteria</taxon>
        <taxon>Pseudomonadati</taxon>
        <taxon>Pseudomonadota</taxon>
        <taxon>Gammaproteobacteria</taxon>
        <taxon>Aeromonadales</taxon>
        <taxon>Aeromonadaceae</taxon>
        <taxon>Aeromonas</taxon>
    </lineage>
</organism>
<geneLocation type="plasmid" evidence="1">
    <name>pAerX</name>
</geneLocation>
<reference evidence="1" key="1">
    <citation type="submission" date="2019-05" db="EMBL/GenBank/DDBJ databases">
        <authorList>
            <person name="Perez Valdespino A."/>
            <person name="Curiel Quesada E."/>
            <person name="Perez Garcia D."/>
        </authorList>
    </citation>
    <scope>NUCLEOTIDE SEQUENCE</scope>
    <source>
        <strain evidence="1">RO13</strain>
        <plasmid evidence="1">pAerX</plasmid>
    </source>
</reference>
<sequence length="41" mass="4980">MLLWRFCHHLHRASKTSNSFCFNALHQLCWCVMCMAVIHRF</sequence>
<evidence type="ECO:0000313" key="1">
    <source>
        <dbReference type="EMBL" id="QHJ90265.1"/>
    </source>
</evidence>
<protein>
    <submittedName>
        <fullName evidence="1">Uncharacterized protein</fullName>
    </submittedName>
</protein>
<name>A0A857JT55_AERHY</name>
<accession>A0A857JT55</accession>
<dbReference type="EMBL" id="MK962690">
    <property type="protein sequence ID" value="QHJ90265.1"/>
    <property type="molecule type" value="Genomic_DNA"/>
</dbReference>
<proteinExistence type="predicted"/>
<dbReference type="AlphaFoldDB" id="A0A857JT55"/>
<keyword evidence="1" id="KW-0614">Plasmid</keyword>